<sequence length="233" mass="26745">MFEKILYPAALANILCVIGVCASFYPPDCFTWQNNKQGQLVLSCKLSGARTNVKIYDSKERYKVNCPNDNETTKCKSKSNEKNETIFTVTVEKNYEDQWFCEHKDKTLHANISISEGFLSSTQLEISAQIVEDSRYRLSCSTCWEVQGLSIEFLVNNKSEDSVRLSDRKCYHKGRNVCVENQCFCSSNSYTWTYNATHKLDIHNVSCKADFEDVVRKCEKRQTMTLIVDGQGR</sequence>
<dbReference type="OrthoDB" id="6175811at2759"/>
<keyword evidence="1" id="KW-0812">Transmembrane</keyword>
<keyword evidence="3" id="KW-1185">Reference proteome</keyword>
<feature type="transmembrane region" description="Helical" evidence="1">
    <location>
        <begin position="5"/>
        <end position="25"/>
    </location>
</feature>
<dbReference type="Proteomes" id="UP000596742">
    <property type="component" value="Unassembled WGS sequence"/>
</dbReference>
<reference evidence="2" key="1">
    <citation type="submission" date="2018-11" db="EMBL/GenBank/DDBJ databases">
        <authorList>
            <person name="Alioto T."/>
            <person name="Alioto T."/>
        </authorList>
    </citation>
    <scope>NUCLEOTIDE SEQUENCE</scope>
</reference>
<keyword evidence="1" id="KW-1133">Transmembrane helix</keyword>
<proteinExistence type="predicted"/>
<dbReference type="EMBL" id="UYJE01003669">
    <property type="protein sequence ID" value="VDI21346.1"/>
    <property type="molecule type" value="Genomic_DNA"/>
</dbReference>
<accession>A0A8B6DN88</accession>
<evidence type="ECO:0000313" key="2">
    <source>
        <dbReference type="EMBL" id="VDI21346.1"/>
    </source>
</evidence>
<gene>
    <name evidence="2" type="ORF">MGAL_10B088103</name>
</gene>
<comment type="caution">
    <text evidence="2">The sequence shown here is derived from an EMBL/GenBank/DDBJ whole genome shotgun (WGS) entry which is preliminary data.</text>
</comment>
<evidence type="ECO:0000256" key="1">
    <source>
        <dbReference type="SAM" id="Phobius"/>
    </source>
</evidence>
<dbReference type="AlphaFoldDB" id="A0A8B6DN88"/>
<evidence type="ECO:0000313" key="3">
    <source>
        <dbReference type="Proteomes" id="UP000596742"/>
    </source>
</evidence>
<protein>
    <submittedName>
        <fullName evidence="2">Uncharacterized protein</fullName>
    </submittedName>
</protein>
<keyword evidence="1" id="KW-0472">Membrane</keyword>
<organism evidence="2 3">
    <name type="scientific">Mytilus galloprovincialis</name>
    <name type="common">Mediterranean mussel</name>
    <dbReference type="NCBI Taxonomy" id="29158"/>
    <lineage>
        <taxon>Eukaryota</taxon>
        <taxon>Metazoa</taxon>
        <taxon>Spiralia</taxon>
        <taxon>Lophotrochozoa</taxon>
        <taxon>Mollusca</taxon>
        <taxon>Bivalvia</taxon>
        <taxon>Autobranchia</taxon>
        <taxon>Pteriomorphia</taxon>
        <taxon>Mytilida</taxon>
        <taxon>Mytiloidea</taxon>
        <taxon>Mytilidae</taxon>
        <taxon>Mytilinae</taxon>
        <taxon>Mytilus</taxon>
    </lineage>
</organism>
<name>A0A8B6DN88_MYTGA</name>